<evidence type="ECO:0000256" key="8">
    <source>
        <dbReference type="SAM" id="MobiDB-lite"/>
    </source>
</evidence>
<sequence>MGPIRGNRKRKRADKKAEENGYGSAASERSLDWWDDFSRRLHEGGHQSPSKSLDKFELIFRISRKTFTYICSLVREDLTSKSREFTFLNGRLLSLHDQVAVALRRLGTGDSLAAVADSFGLNHSTVSQVTWRFVEALEQRALHHLRWPSTELEMAEIKSKFQKLQGLPNCCGVVDTTHITMLLSTSDPTSNVWLDREKNYSMVLQAIVDPEMRFLAIVTGWPGNMEDWVVFQNSTFHKLCENGERLNGKKVQQLSKEGSSEIREYIIGDSGFPLLPYLMVPYEKELSESRAEFNKRHLGTRLVAQRALARLKETWKIIRGQMWRPDKHRMPRFVLVCCLLHNIAIDMQDEVQAAIPLSEEHDSGYTQQICGSVEVKGAEMRDELSLYLSQRRLP</sequence>
<comment type="cofactor">
    <cofactor evidence="1">
        <name>a divalent metal cation</name>
        <dbReference type="ChEBI" id="CHEBI:60240"/>
    </cofactor>
</comment>
<evidence type="ECO:0000259" key="9">
    <source>
        <dbReference type="Pfam" id="PF13359"/>
    </source>
</evidence>
<dbReference type="GO" id="GO:0046872">
    <property type="term" value="F:metal ion binding"/>
    <property type="evidence" value="ECO:0007669"/>
    <property type="project" value="UniProtKB-KW"/>
</dbReference>
<evidence type="ECO:0000256" key="6">
    <source>
        <dbReference type="ARBA" id="ARBA00022801"/>
    </source>
</evidence>
<keyword evidence="4" id="KW-0540">Nuclease</keyword>
<dbReference type="GO" id="GO:0005634">
    <property type="term" value="C:nucleus"/>
    <property type="evidence" value="ECO:0007669"/>
    <property type="project" value="UniProtKB-SubCell"/>
</dbReference>
<keyword evidence="5" id="KW-0479">Metal-binding</keyword>
<keyword evidence="6" id="KW-0378">Hydrolase</keyword>
<comment type="subcellular location">
    <subcellularLocation>
        <location evidence="2">Nucleus</location>
    </subcellularLocation>
</comment>
<dbReference type="EMBL" id="OZ034820">
    <property type="protein sequence ID" value="CAL1400580.1"/>
    <property type="molecule type" value="Genomic_DNA"/>
</dbReference>
<gene>
    <name evidence="10" type="ORF">LTRI10_LOCUS40695</name>
</gene>
<dbReference type="GO" id="GO:0004518">
    <property type="term" value="F:nuclease activity"/>
    <property type="evidence" value="ECO:0007669"/>
    <property type="project" value="UniProtKB-KW"/>
</dbReference>
<keyword evidence="11" id="KW-1185">Reference proteome</keyword>
<evidence type="ECO:0000313" key="10">
    <source>
        <dbReference type="EMBL" id="CAL1400580.1"/>
    </source>
</evidence>
<protein>
    <recommendedName>
        <fullName evidence="9">DDE Tnp4 domain-containing protein</fullName>
    </recommendedName>
</protein>
<evidence type="ECO:0000313" key="11">
    <source>
        <dbReference type="Proteomes" id="UP001497516"/>
    </source>
</evidence>
<evidence type="ECO:0000256" key="4">
    <source>
        <dbReference type="ARBA" id="ARBA00022722"/>
    </source>
</evidence>
<organism evidence="10 11">
    <name type="scientific">Linum trigynum</name>
    <dbReference type="NCBI Taxonomy" id="586398"/>
    <lineage>
        <taxon>Eukaryota</taxon>
        <taxon>Viridiplantae</taxon>
        <taxon>Streptophyta</taxon>
        <taxon>Embryophyta</taxon>
        <taxon>Tracheophyta</taxon>
        <taxon>Spermatophyta</taxon>
        <taxon>Magnoliopsida</taxon>
        <taxon>eudicotyledons</taxon>
        <taxon>Gunneridae</taxon>
        <taxon>Pentapetalae</taxon>
        <taxon>rosids</taxon>
        <taxon>fabids</taxon>
        <taxon>Malpighiales</taxon>
        <taxon>Linaceae</taxon>
        <taxon>Linum</taxon>
    </lineage>
</organism>
<proteinExistence type="inferred from homology"/>
<feature type="domain" description="DDE Tnp4" evidence="9">
    <location>
        <begin position="174"/>
        <end position="342"/>
    </location>
</feature>
<dbReference type="PANTHER" id="PTHR22930:SF291">
    <property type="entry name" value="EXPRESSED PROTEIN"/>
    <property type="match status" value="1"/>
</dbReference>
<dbReference type="Proteomes" id="UP001497516">
    <property type="component" value="Chromosome 7"/>
</dbReference>
<accession>A0AAV2FT15</accession>
<dbReference type="InterPro" id="IPR027806">
    <property type="entry name" value="HARBI1_dom"/>
</dbReference>
<evidence type="ECO:0000256" key="2">
    <source>
        <dbReference type="ARBA" id="ARBA00004123"/>
    </source>
</evidence>
<feature type="compositionally biased region" description="Basic residues" evidence="8">
    <location>
        <begin position="1"/>
        <end position="14"/>
    </location>
</feature>
<evidence type="ECO:0000256" key="7">
    <source>
        <dbReference type="ARBA" id="ARBA00023242"/>
    </source>
</evidence>
<feature type="region of interest" description="Disordered" evidence="8">
    <location>
        <begin position="1"/>
        <end position="27"/>
    </location>
</feature>
<evidence type="ECO:0000256" key="5">
    <source>
        <dbReference type="ARBA" id="ARBA00022723"/>
    </source>
</evidence>
<dbReference type="Pfam" id="PF13359">
    <property type="entry name" value="DDE_Tnp_4"/>
    <property type="match status" value="1"/>
</dbReference>
<dbReference type="InterPro" id="IPR045249">
    <property type="entry name" value="HARBI1-like"/>
</dbReference>
<evidence type="ECO:0000256" key="1">
    <source>
        <dbReference type="ARBA" id="ARBA00001968"/>
    </source>
</evidence>
<evidence type="ECO:0000256" key="3">
    <source>
        <dbReference type="ARBA" id="ARBA00006958"/>
    </source>
</evidence>
<keyword evidence="7" id="KW-0539">Nucleus</keyword>
<name>A0AAV2FT15_9ROSI</name>
<dbReference type="AlphaFoldDB" id="A0AAV2FT15"/>
<comment type="similarity">
    <text evidence="3">Belongs to the HARBI1 family.</text>
</comment>
<dbReference type="GO" id="GO:0016787">
    <property type="term" value="F:hydrolase activity"/>
    <property type="evidence" value="ECO:0007669"/>
    <property type="project" value="UniProtKB-KW"/>
</dbReference>
<reference evidence="10 11" key="1">
    <citation type="submission" date="2024-04" db="EMBL/GenBank/DDBJ databases">
        <authorList>
            <person name="Fracassetti M."/>
        </authorList>
    </citation>
    <scope>NUCLEOTIDE SEQUENCE [LARGE SCALE GENOMIC DNA]</scope>
</reference>
<dbReference type="PANTHER" id="PTHR22930">
    <property type="match status" value="1"/>
</dbReference>